<dbReference type="SUPFAM" id="SSF52540">
    <property type="entry name" value="P-loop containing nucleoside triphosphate hydrolases"/>
    <property type="match status" value="2"/>
</dbReference>
<evidence type="ECO:0000256" key="13">
    <source>
        <dbReference type="RuleBase" id="RU003785"/>
    </source>
</evidence>
<evidence type="ECO:0000256" key="1">
    <source>
        <dbReference type="ARBA" id="ARBA00001946"/>
    </source>
</evidence>
<evidence type="ECO:0000313" key="14">
    <source>
        <dbReference type="EMBL" id="MBO0343657.1"/>
    </source>
</evidence>
<comment type="function">
    <text evidence="2 10 12">Catalyzes the transfer of a dimethylallyl group onto the adenine at position 37 in tRNAs that read codons beginning with uridine, leading to the formation of N6-(dimethylallyl)adenosine (i(6)A).</text>
</comment>
<evidence type="ECO:0000256" key="4">
    <source>
        <dbReference type="ARBA" id="ARBA00022679"/>
    </source>
</evidence>
<reference evidence="14" key="1">
    <citation type="submission" date="2021-03" db="EMBL/GenBank/DDBJ databases">
        <title>Roseibium sp. CAU 1637 isolated from Incheon.</title>
        <authorList>
            <person name="Kim W."/>
        </authorList>
    </citation>
    <scope>NUCLEOTIDE SEQUENCE</scope>
    <source>
        <strain evidence="14">CAU 1637</strain>
    </source>
</reference>
<organism evidence="14 15">
    <name type="scientific">Roseibium limicola</name>
    <dbReference type="NCBI Taxonomy" id="2816037"/>
    <lineage>
        <taxon>Bacteria</taxon>
        <taxon>Pseudomonadati</taxon>
        <taxon>Pseudomonadota</taxon>
        <taxon>Alphaproteobacteria</taxon>
        <taxon>Hyphomicrobiales</taxon>
        <taxon>Stappiaceae</taxon>
        <taxon>Roseibium</taxon>
    </lineage>
</organism>
<comment type="catalytic activity">
    <reaction evidence="9 10 11">
        <text>adenosine(37) in tRNA + dimethylallyl diphosphate = N(6)-dimethylallyladenosine(37) in tRNA + diphosphate</text>
        <dbReference type="Rhea" id="RHEA:26482"/>
        <dbReference type="Rhea" id="RHEA-COMP:10162"/>
        <dbReference type="Rhea" id="RHEA-COMP:10375"/>
        <dbReference type="ChEBI" id="CHEBI:33019"/>
        <dbReference type="ChEBI" id="CHEBI:57623"/>
        <dbReference type="ChEBI" id="CHEBI:74411"/>
        <dbReference type="ChEBI" id="CHEBI:74415"/>
        <dbReference type="EC" id="2.5.1.75"/>
    </reaction>
</comment>
<evidence type="ECO:0000256" key="10">
    <source>
        <dbReference type="HAMAP-Rule" id="MF_00185"/>
    </source>
</evidence>
<evidence type="ECO:0000313" key="15">
    <source>
        <dbReference type="Proteomes" id="UP000664779"/>
    </source>
</evidence>
<feature type="site" description="Interaction with substrate tRNA" evidence="10">
    <location>
        <position position="107"/>
    </location>
</feature>
<comment type="caution">
    <text evidence="14">The sequence shown here is derived from an EMBL/GenBank/DDBJ whole genome shotgun (WGS) entry which is preliminary data.</text>
</comment>
<feature type="binding site" evidence="10">
    <location>
        <begin position="18"/>
        <end position="23"/>
    </location>
    <ligand>
        <name>substrate</name>
    </ligand>
</feature>
<protein>
    <recommendedName>
        <fullName evidence="10">tRNA dimethylallyltransferase</fullName>
        <ecNumber evidence="10">2.5.1.75</ecNumber>
    </recommendedName>
    <alternativeName>
        <fullName evidence="10">Dimethylallyl diphosphate:tRNA dimethylallyltransferase</fullName>
        <shortName evidence="10">DMAPP:tRNA dimethylallyltransferase</shortName>
        <shortName evidence="10">DMATase</shortName>
    </alternativeName>
    <alternativeName>
        <fullName evidence="10">Isopentenyl-diphosphate:tRNA isopentenyltransferase</fullName>
        <shortName evidence="10">IPP transferase</shortName>
        <shortName evidence="10">IPPT</shortName>
        <shortName evidence="10">IPTase</shortName>
    </alternativeName>
</protein>
<evidence type="ECO:0000256" key="6">
    <source>
        <dbReference type="ARBA" id="ARBA00022741"/>
    </source>
</evidence>
<dbReference type="Gene3D" id="1.10.20.140">
    <property type="match status" value="1"/>
</dbReference>
<evidence type="ECO:0000256" key="7">
    <source>
        <dbReference type="ARBA" id="ARBA00022840"/>
    </source>
</evidence>
<keyword evidence="5 10" id="KW-0819">tRNA processing</keyword>
<comment type="subunit">
    <text evidence="10">Monomer.</text>
</comment>
<feature type="binding site" evidence="10">
    <location>
        <begin position="16"/>
        <end position="23"/>
    </location>
    <ligand>
        <name>ATP</name>
        <dbReference type="ChEBI" id="CHEBI:30616"/>
    </ligand>
</feature>
<dbReference type="AlphaFoldDB" id="A0A939J529"/>
<dbReference type="HAMAP" id="MF_00185">
    <property type="entry name" value="IPP_trans"/>
    <property type="match status" value="1"/>
</dbReference>
<name>A0A939J529_9HYPH</name>
<comment type="similarity">
    <text evidence="3 10 13">Belongs to the IPP transferase family.</text>
</comment>
<dbReference type="InterPro" id="IPR027417">
    <property type="entry name" value="P-loop_NTPase"/>
</dbReference>
<proteinExistence type="inferred from homology"/>
<dbReference type="NCBIfam" id="TIGR00174">
    <property type="entry name" value="miaA"/>
    <property type="match status" value="1"/>
</dbReference>
<accession>A0A939J529</accession>
<dbReference type="Gene3D" id="3.40.50.300">
    <property type="entry name" value="P-loop containing nucleotide triphosphate hydrolases"/>
    <property type="match status" value="1"/>
</dbReference>
<dbReference type="InterPro" id="IPR039657">
    <property type="entry name" value="Dimethylallyltransferase"/>
</dbReference>
<dbReference type="CDD" id="cd02019">
    <property type="entry name" value="NK"/>
    <property type="match status" value="1"/>
</dbReference>
<dbReference type="EC" id="2.5.1.75" evidence="10"/>
<sequence length="308" mass="33970">MQEGAAKTPRAVLIAGPTASGKSALALKLAERQNGVIVNADSMQLYKELRLVSARPSREEESRVPHRLYGVISAARQFSTGAWLDLVGAEINRIEQEGKLPVIVGGTGLYFKALTEGLAIIPEIPDEIRAACRLLADVKGVDGVRERLVSKDPLAAENLIDLQRLTRALEVAEATGRPLAEWQRDAQSSALLRLVDCRSFVLGPPRPWLHARIAQRASLMLSETGEAEVRALLEMSLPKSLPAMRAIGVREIADLLRGTTDREQALHHLTVATRRYAKRQETWFRNQMPKWPRVDPTDTVALETASNQ</sequence>
<dbReference type="Pfam" id="PF01715">
    <property type="entry name" value="IPPT"/>
    <property type="match status" value="1"/>
</dbReference>
<feature type="site" description="Interaction with substrate tRNA" evidence="10">
    <location>
        <position position="129"/>
    </location>
</feature>
<dbReference type="EMBL" id="JAFLNF010000001">
    <property type="protein sequence ID" value="MBO0343657.1"/>
    <property type="molecule type" value="Genomic_DNA"/>
</dbReference>
<dbReference type="PANTHER" id="PTHR11088">
    <property type="entry name" value="TRNA DIMETHYLALLYLTRANSFERASE"/>
    <property type="match status" value="1"/>
</dbReference>
<dbReference type="InterPro" id="IPR018022">
    <property type="entry name" value="IPT"/>
</dbReference>
<comment type="cofactor">
    <cofactor evidence="1 10">
        <name>Mg(2+)</name>
        <dbReference type="ChEBI" id="CHEBI:18420"/>
    </cofactor>
</comment>
<dbReference type="GO" id="GO:0005524">
    <property type="term" value="F:ATP binding"/>
    <property type="evidence" value="ECO:0007669"/>
    <property type="project" value="UniProtKB-UniRule"/>
</dbReference>
<dbReference type="PANTHER" id="PTHR11088:SF60">
    <property type="entry name" value="TRNA DIMETHYLALLYLTRANSFERASE"/>
    <property type="match status" value="1"/>
</dbReference>
<evidence type="ECO:0000256" key="3">
    <source>
        <dbReference type="ARBA" id="ARBA00005842"/>
    </source>
</evidence>
<keyword evidence="15" id="KW-1185">Reference proteome</keyword>
<evidence type="ECO:0000256" key="8">
    <source>
        <dbReference type="ARBA" id="ARBA00022842"/>
    </source>
</evidence>
<dbReference type="GO" id="GO:0052381">
    <property type="term" value="F:tRNA dimethylallyltransferase activity"/>
    <property type="evidence" value="ECO:0007669"/>
    <property type="project" value="UniProtKB-UniRule"/>
</dbReference>
<evidence type="ECO:0000256" key="9">
    <source>
        <dbReference type="ARBA" id="ARBA00049563"/>
    </source>
</evidence>
<evidence type="ECO:0000256" key="2">
    <source>
        <dbReference type="ARBA" id="ARBA00003213"/>
    </source>
</evidence>
<dbReference type="Proteomes" id="UP000664779">
    <property type="component" value="Unassembled WGS sequence"/>
</dbReference>
<evidence type="ECO:0000256" key="11">
    <source>
        <dbReference type="RuleBase" id="RU003783"/>
    </source>
</evidence>
<keyword evidence="4 10" id="KW-0808">Transferase</keyword>
<comment type="caution">
    <text evidence="10">Lacks conserved residue(s) required for the propagation of feature annotation.</text>
</comment>
<gene>
    <name evidence="10 14" type="primary">miaA</name>
    <name evidence="14" type="ORF">J0X15_00355</name>
</gene>
<feature type="region of interest" description="Interaction with substrate tRNA" evidence="10">
    <location>
        <begin position="41"/>
        <end position="44"/>
    </location>
</feature>
<evidence type="ECO:0000256" key="12">
    <source>
        <dbReference type="RuleBase" id="RU003784"/>
    </source>
</evidence>
<keyword evidence="8 10" id="KW-0460">Magnesium</keyword>
<keyword evidence="6 10" id="KW-0547">Nucleotide-binding</keyword>
<dbReference type="GO" id="GO:0006400">
    <property type="term" value="P:tRNA modification"/>
    <property type="evidence" value="ECO:0007669"/>
    <property type="project" value="TreeGrafter"/>
</dbReference>
<keyword evidence="7 10" id="KW-0067">ATP-binding</keyword>
<feature type="region of interest" description="Interaction with substrate tRNA" evidence="10">
    <location>
        <begin position="163"/>
        <end position="167"/>
    </location>
</feature>
<evidence type="ECO:0000256" key="5">
    <source>
        <dbReference type="ARBA" id="ARBA00022694"/>
    </source>
</evidence>